<dbReference type="Gene3D" id="3.40.640.10">
    <property type="entry name" value="Type I PLP-dependent aspartate aminotransferase-like (Major domain)"/>
    <property type="match status" value="1"/>
</dbReference>
<dbReference type="GO" id="GO:0005737">
    <property type="term" value="C:cytoplasm"/>
    <property type="evidence" value="ECO:0007669"/>
    <property type="project" value="UniProtKB-SubCell"/>
</dbReference>
<dbReference type="AlphaFoldDB" id="A0A5C6C9J2"/>
<dbReference type="InterPro" id="IPR015421">
    <property type="entry name" value="PyrdxlP-dep_Trfase_major"/>
</dbReference>
<dbReference type="Gene3D" id="3.90.1150.10">
    <property type="entry name" value="Aspartate Aminotransferase, domain 1"/>
    <property type="match status" value="1"/>
</dbReference>
<name>A0A5C6C9J2_9BACT</name>
<keyword evidence="6 7" id="KW-0627">Porphyrin biosynthesis</keyword>
<dbReference type="InterPro" id="IPR049704">
    <property type="entry name" value="Aminotrans_3_PPA_site"/>
</dbReference>
<keyword evidence="9" id="KW-1185">Reference proteome</keyword>
<dbReference type="InterPro" id="IPR004639">
    <property type="entry name" value="4pyrrol_synth_GluAld_NH2Trfase"/>
</dbReference>
<evidence type="ECO:0000256" key="6">
    <source>
        <dbReference type="ARBA" id="ARBA00023244"/>
    </source>
</evidence>
<dbReference type="EC" id="5.4.3.8" evidence="7"/>
<dbReference type="PANTHER" id="PTHR43713">
    <property type="entry name" value="GLUTAMATE-1-SEMIALDEHYDE 2,1-AMINOMUTASE"/>
    <property type="match status" value="1"/>
</dbReference>
<organism evidence="8 9">
    <name type="scientific">Bythopirellula polymerisocia</name>
    <dbReference type="NCBI Taxonomy" id="2528003"/>
    <lineage>
        <taxon>Bacteria</taxon>
        <taxon>Pseudomonadati</taxon>
        <taxon>Planctomycetota</taxon>
        <taxon>Planctomycetia</taxon>
        <taxon>Pirellulales</taxon>
        <taxon>Lacipirellulaceae</taxon>
        <taxon>Bythopirellula</taxon>
    </lineage>
</organism>
<protein>
    <recommendedName>
        <fullName evidence="7">Glutamate-1-semialdehyde 2,1-aminomutase</fullName>
        <shortName evidence="7">GSA</shortName>
        <ecNumber evidence="7">5.4.3.8</ecNumber>
    </recommendedName>
    <alternativeName>
        <fullName evidence="7">Glutamate-1-semialdehyde aminotransferase</fullName>
        <shortName evidence="7">GSA-AT</shortName>
    </alternativeName>
</protein>
<dbReference type="Proteomes" id="UP000318437">
    <property type="component" value="Unassembled WGS sequence"/>
</dbReference>
<comment type="subcellular location">
    <subcellularLocation>
        <location evidence="7">Cytoplasm</location>
    </subcellularLocation>
</comment>
<gene>
    <name evidence="7 8" type="primary">hemL</name>
    <name evidence="8" type="ORF">Pla144_46690</name>
</gene>
<evidence type="ECO:0000256" key="3">
    <source>
        <dbReference type="ARBA" id="ARBA00008981"/>
    </source>
</evidence>
<dbReference type="OrthoDB" id="9816013at2"/>
<evidence type="ECO:0000256" key="4">
    <source>
        <dbReference type="ARBA" id="ARBA00022898"/>
    </source>
</evidence>
<dbReference type="InterPro" id="IPR015424">
    <property type="entry name" value="PyrdxlP-dep_Trfase"/>
</dbReference>
<comment type="cofactor">
    <cofactor evidence="1 7">
        <name>pyridoxal 5'-phosphate</name>
        <dbReference type="ChEBI" id="CHEBI:597326"/>
    </cofactor>
</comment>
<comment type="catalytic activity">
    <reaction evidence="7">
        <text>(S)-4-amino-5-oxopentanoate = 5-aminolevulinate</text>
        <dbReference type="Rhea" id="RHEA:14265"/>
        <dbReference type="ChEBI" id="CHEBI:57501"/>
        <dbReference type="ChEBI" id="CHEBI:356416"/>
        <dbReference type="EC" id="5.4.3.8"/>
    </reaction>
</comment>
<keyword evidence="4 7" id="KW-0663">Pyridoxal phosphate</keyword>
<dbReference type="GO" id="GO:0008483">
    <property type="term" value="F:transaminase activity"/>
    <property type="evidence" value="ECO:0007669"/>
    <property type="project" value="InterPro"/>
</dbReference>
<reference evidence="8 9" key="1">
    <citation type="submission" date="2019-02" db="EMBL/GenBank/DDBJ databases">
        <title>Deep-cultivation of Planctomycetes and their phenomic and genomic characterization uncovers novel biology.</title>
        <authorList>
            <person name="Wiegand S."/>
            <person name="Jogler M."/>
            <person name="Boedeker C."/>
            <person name="Pinto D."/>
            <person name="Vollmers J."/>
            <person name="Rivas-Marin E."/>
            <person name="Kohn T."/>
            <person name="Peeters S.H."/>
            <person name="Heuer A."/>
            <person name="Rast P."/>
            <person name="Oberbeckmann S."/>
            <person name="Bunk B."/>
            <person name="Jeske O."/>
            <person name="Meyerdierks A."/>
            <person name="Storesund J.E."/>
            <person name="Kallscheuer N."/>
            <person name="Luecker S."/>
            <person name="Lage O.M."/>
            <person name="Pohl T."/>
            <person name="Merkel B.J."/>
            <person name="Hornburger P."/>
            <person name="Mueller R.-W."/>
            <person name="Bruemmer F."/>
            <person name="Labrenz M."/>
            <person name="Spormann A.M."/>
            <person name="Op Den Camp H."/>
            <person name="Overmann J."/>
            <person name="Amann R."/>
            <person name="Jetten M.S.M."/>
            <person name="Mascher T."/>
            <person name="Medema M.H."/>
            <person name="Devos D.P."/>
            <person name="Kaster A.-K."/>
            <person name="Ovreas L."/>
            <person name="Rohde M."/>
            <person name="Galperin M.Y."/>
            <person name="Jogler C."/>
        </authorList>
    </citation>
    <scope>NUCLEOTIDE SEQUENCE [LARGE SCALE GENOMIC DNA]</scope>
    <source>
        <strain evidence="8 9">Pla144</strain>
    </source>
</reference>
<dbReference type="NCBIfam" id="NF000818">
    <property type="entry name" value="PRK00062.1"/>
    <property type="match status" value="1"/>
</dbReference>
<dbReference type="UniPathway" id="UPA00251">
    <property type="reaction ID" value="UER00317"/>
</dbReference>
<accession>A0A5C6C9J2</accession>
<comment type="similarity">
    <text evidence="3 7">Belongs to the class-III pyridoxal-phosphate-dependent aminotransferase family. HemL subfamily.</text>
</comment>
<dbReference type="GO" id="GO:0030170">
    <property type="term" value="F:pyridoxal phosphate binding"/>
    <property type="evidence" value="ECO:0007669"/>
    <property type="project" value="InterPro"/>
</dbReference>
<comment type="subunit">
    <text evidence="7">Homodimer.</text>
</comment>
<sequence>MALADSLSRRPRSHAAFERAQQLMPGGVNSPARAFGAVGGTPIFIERAEGAYLYDIDGDRYVDYIGSWGPMILGHRHPAVVAALEAALSRGTSYGAPTEAESELAERIIDAVASIEKVRLVSSGTEATMSAVRLARGFTGRDVIIKFAGNYHGHVDSLLVAAGSSAATLGTPNSPGVTVGTTKDTLVLDYNDVQSLEDAFARHGDKIAGVILEPVVGNMGVVVPSQAFVSALNRLTKSHGALLICDEVMTGFRVAFGGAQQLLGLEPDITTLGKIVGGGLPVGAYGGRAEVMNHILPAGKVFQAGTLSGNPLATAAGNATLKILKEQPPYDRLEHLTARLEAGLHAAAEKAGIIHTIARVGSMVTLFFSGEGITSWQAASRCNTEQFARFFWGMMNRGVYLPCSQYEALFISAAHTEDDIDRTIAASEEVMQEMST</sequence>
<evidence type="ECO:0000256" key="1">
    <source>
        <dbReference type="ARBA" id="ARBA00001933"/>
    </source>
</evidence>
<dbReference type="Pfam" id="PF00202">
    <property type="entry name" value="Aminotran_3"/>
    <property type="match status" value="1"/>
</dbReference>
<dbReference type="RefSeq" id="WP_146452901.1">
    <property type="nucleotide sequence ID" value="NZ_SJPS01000011.1"/>
</dbReference>
<dbReference type="PROSITE" id="PS00600">
    <property type="entry name" value="AA_TRANSFER_CLASS_3"/>
    <property type="match status" value="1"/>
</dbReference>
<evidence type="ECO:0000256" key="5">
    <source>
        <dbReference type="ARBA" id="ARBA00023235"/>
    </source>
</evidence>
<proteinExistence type="inferred from homology"/>
<dbReference type="PANTHER" id="PTHR43713:SF3">
    <property type="entry name" value="GLUTAMATE-1-SEMIALDEHYDE 2,1-AMINOMUTASE 1, CHLOROPLASTIC-RELATED"/>
    <property type="match status" value="1"/>
</dbReference>
<evidence type="ECO:0000313" key="9">
    <source>
        <dbReference type="Proteomes" id="UP000318437"/>
    </source>
</evidence>
<dbReference type="NCBIfam" id="TIGR00713">
    <property type="entry name" value="hemL"/>
    <property type="match status" value="1"/>
</dbReference>
<dbReference type="InterPro" id="IPR005814">
    <property type="entry name" value="Aminotrans_3"/>
</dbReference>
<dbReference type="InterPro" id="IPR015422">
    <property type="entry name" value="PyrdxlP-dep_Trfase_small"/>
</dbReference>
<dbReference type="HAMAP" id="MF_00375">
    <property type="entry name" value="HemL_aminotrans_3"/>
    <property type="match status" value="1"/>
</dbReference>
<dbReference type="CDD" id="cd00610">
    <property type="entry name" value="OAT_like"/>
    <property type="match status" value="1"/>
</dbReference>
<dbReference type="GO" id="GO:0042286">
    <property type="term" value="F:glutamate-1-semialdehyde 2,1-aminomutase activity"/>
    <property type="evidence" value="ECO:0007669"/>
    <property type="project" value="UniProtKB-UniRule"/>
</dbReference>
<evidence type="ECO:0000256" key="7">
    <source>
        <dbReference type="HAMAP-Rule" id="MF_00375"/>
    </source>
</evidence>
<comment type="caution">
    <text evidence="8">The sequence shown here is derived from an EMBL/GenBank/DDBJ whole genome shotgun (WGS) entry which is preliminary data.</text>
</comment>
<dbReference type="GO" id="GO:0006782">
    <property type="term" value="P:protoporphyrinogen IX biosynthetic process"/>
    <property type="evidence" value="ECO:0007669"/>
    <property type="project" value="UniProtKB-UniRule"/>
</dbReference>
<evidence type="ECO:0000256" key="2">
    <source>
        <dbReference type="ARBA" id="ARBA00004819"/>
    </source>
</evidence>
<keyword evidence="5 7" id="KW-0413">Isomerase</keyword>
<dbReference type="SUPFAM" id="SSF53383">
    <property type="entry name" value="PLP-dependent transferases"/>
    <property type="match status" value="1"/>
</dbReference>
<keyword evidence="7" id="KW-0963">Cytoplasm</keyword>
<comment type="pathway">
    <text evidence="2">Porphyrin-containing compound metabolism; protoporphyrin-IX biosynthesis; 5-aminolevulinate from L-glutamyl-tRNA(Glu): step 2/2.</text>
</comment>
<dbReference type="FunFam" id="3.40.640.10:FF:000021">
    <property type="entry name" value="Glutamate-1-semialdehyde 2,1-aminomutase"/>
    <property type="match status" value="1"/>
</dbReference>
<dbReference type="EMBL" id="SJPS01000011">
    <property type="protein sequence ID" value="TWU21260.1"/>
    <property type="molecule type" value="Genomic_DNA"/>
</dbReference>
<feature type="modified residue" description="N6-(pyridoxal phosphate)lysine" evidence="7">
    <location>
        <position position="274"/>
    </location>
</feature>
<evidence type="ECO:0000313" key="8">
    <source>
        <dbReference type="EMBL" id="TWU21260.1"/>
    </source>
</evidence>